<reference evidence="3 4" key="1">
    <citation type="submission" date="2017-06" db="EMBL/GenBank/DDBJ databases">
        <authorList>
            <person name="Kim H.J."/>
            <person name="Triplett B.A."/>
        </authorList>
    </citation>
    <scope>NUCLEOTIDE SEQUENCE [LARGE SCALE GENOMIC DNA]</scope>
    <source>
        <strain evidence="3 4">CGMCC 4.2132</strain>
    </source>
</reference>
<accession>A0A239AHC0</accession>
<dbReference type="RefSeq" id="WP_089205336.1">
    <property type="nucleotide sequence ID" value="NZ_FZOD01000001.1"/>
</dbReference>
<evidence type="ECO:0000259" key="2">
    <source>
        <dbReference type="Pfam" id="PF00248"/>
    </source>
</evidence>
<evidence type="ECO:0000313" key="3">
    <source>
        <dbReference type="EMBL" id="SNR94408.1"/>
    </source>
</evidence>
<dbReference type="EMBL" id="FZOD01000001">
    <property type="protein sequence ID" value="SNR94408.1"/>
    <property type="molecule type" value="Genomic_DNA"/>
</dbReference>
<dbReference type="Pfam" id="PF00248">
    <property type="entry name" value="Aldo_ket_red"/>
    <property type="match status" value="1"/>
</dbReference>
<feature type="region of interest" description="Disordered" evidence="1">
    <location>
        <begin position="1"/>
        <end position="21"/>
    </location>
</feature>
<feature type="compositionally biased region" description="Basic and acidic residues" evidence="1">
    <location>
        <begin position="1"/>
        <end position="18"/>
    </location>
</feature>
<dbReference type="InterPro" id="IPR020471">
    <property type="entry name" value="AKR"/>
</dbReference>
<keyword evidence="4" id="KW-1185">Reference proteome</keyword>
<dbReference type="CDD" id="cd19090">
    <property type="entry name" value="AKR_AKR15A-like"/>
    <property type="match status" value="1"/>
</dbReference>
<organism evidence="3 4">
    <name type="scientific">Streptosporangium subroseum</name>
    <dbReference type="NCBI Taxonomy" id="106412"/>
    <lineage>
        <taxon>Bacteria</taxon>
        <taxon>Bacillati</taxon>
        <taxon>Actinomycetota</taxon>
        <taxon>Actinomycetes</taxon>
        <taxon>Streptosporangiales</taxon>
        <taxon>Streptosporangiaceae</taxon>
        <taxon>Streptosporangium</taxon>
    </lineage>
</organism>
<gene>
    <name evidence="3" type="ORF">SAMN05216276_1001369</name>
</gene>
<sequence length="326" mass="35076">MTDDPTRDASPDPAERRAFGRTGLTVTPVCIGTSPLSSMPALYGYAVDQDRAEATVEAVLDGPFNFLDTSNNYGGGSAELRIGAVLRRRGGIPDGFVLATKADADPDSGDFSGERVRRSVEESLERLGVDHVPMMYLHDPEYHVTFEEAMAPGGPVEALVALRDAGVVGHLGIAGGPVELMRRFIRTGVFEAVINHNRWTLVNRDAGPLLDEAVARGVAFVNGAPYGGGMLVKGPDAQPRYAYRDTDESVREAVRSMQRVCAAHNVPLAAAALQFSLRDPRVTSTIVGVSEPARIRTTLDLATTPIAPELWDELDRHTPSSEGWLD</sequence>
<dbReference type="AlphaFoldDB" id="A0A239AHC0"/>
<protein>
    <submittedName>
        <fullName evidence="3">D-threo-aldose 1-dehydrogenase</fullName>
    </submittedName>
</protein>
<dbReference type="Proteomes" id="UP000198282">
    <property type="component" value="Unassembled WGS sequence"/>
</dbReference>
<proteinExistence type="predicted"/>
<name>A0A239AHC0_9ACTN</name>
<dbReference type="SUPFAM" id="SSF51430">
    <property type="entry name" value="NAD(P)-linked oxidoreductase"/>
    <property type="match status" value="1"/>
</dbReference>
<dbReference type="GO" id="GO:0016491">
    <property type="term" value="F:oxidoreductase activity"/>
    <property type="evidence" value="ECO:0007669"/>
    <property type="project" value="InterPro"/>
</dbReference>
<evidence type="ECO:0000313" key="4">
    <source>
        <dbReference type="Proteomes" id="UP000198282"/>
    </source>
</evidence>
<evidence type="ECO:0000256" key="1">
    <source>
        <dbReference type="SAM" id="MobiDB-lite"/>
    </source>
</evidence>
<dbReference type="InterPro" id="IPR036812">
    <property type="entry name" value="NAD(P)_OxRdtase_dom_sf"/>
</dbReference>
<dbReference type="OrthoDB" id="9768851at2"/>
<feature type="domain" description="NADP-dependent oxidoreductase" evidence="2">
    <location>
        <begin position="30"/>
        <end position="317"/>
    </location>
</feature>
<dbReference type="Gene3D" id="3.20.20.100">
    <property type="entry name" value="NADP-dependent oxidoreductase domain"/>
    <property type="match status" value="1"/>
</dbReference>
<dbReference type="PANTHER" id="PTHR42686:SF1">
    <property type="entry name" value="GH17980P-RELATED"/>
    <property type="match status" value="1"/>
</dbReference>
<dbReference type="GO" id="GO:0005829">
    <property type="term" value="C:cytosol"/>
    <property type="evidence" value="ECO:0007669"/>
    <property type="project" value="TreeGrafter"/>
</dbReference>
<dbReference type="PANTHER" id="PTHR42686">
    <property type="entry name" value="GH17980P-RELATED"/>
    <property type="match status" value="1"/>
</dbReference>
<dbReference type="InterPro" id="IPR023210">
    <property type="entry name" value="NADP_OxRdtase_dom"/>
</dbReference>